<reference evidence="1" key="1">
    <citation type="submission" date="2023-04" db="EMBL/GenBank/DDBJ databases">
        <title>Draft Genome sequencing of Naganishia species isolated from polar environments using Oxford Nanopore Technology.</title>
        <authorList>
            <person name="Leo P."/>
            <person name="Venkateswaran K."/>
        </authorList>
    </citation>
    <scope>NUCLEOTIDE SEQUENCE</scope>
    <source>
        <strain evidence="1">MNA-CCFEE 5262</strain>
    </source>
</reference>
<evidence type="ECO:0000313" key="2">
    <source>
        <dbReference type="Proteomes" id="UP001230649"/>
    </source>
</evidence>
<evidence type="ECO:0000313" key="1">
    <source>
        <dbReference type="EMBL" id="KAJ9114093.1"/>
    </source>
</evidence>
<name>A0ACC2WRM3_9TREE</name>
<dbReference type="Proteomes" id="UP001230649">
    <property type="component" value="Unassembled WGS sequence"/>
</dbReference>
<sequence length="157" mass="16829">MSDLDAIRAQRLAQLRGQQGGGASPGFQLPAGMTPQGGPGQAEEDPAAKAQAQQQEEEMRRTLMGQILASDARERSLTRPSLAMQIEELLVRMARSGQLKGKVGDTELKGLLEQVSAQSQPQVPASTVQAGSRTRSLGGGITIQRKRDESESDEYDL</sequence>
<gene>
    <name evidence="1" type="ORF">QFC20_001607</name>
</gene>
<keyword evidence="2" id="KW-1185">Reference proteome</keyword>
<organism evidence="1 2">
    <name type="scientific">Naganishia adeliensis</name>
    <dbReference type="NCBI Taxonomy" id="92952"/>
    <lineage>
        <taxon>Eukaryota</taxon>
        <taxon>Fungi</taxon>
        <taxon>Dikarya</taxon>
        <taxon>Basidiomycota</taxon>
        <taxon>Agaricomycotina</taxon>
        <taxon>Tremellomycetes</taxon>
        <taxon>Filobasidiales</taxon>
        <taxon>Filobasidiaceae</taxon>
        <taxon>Naganishia</taxon>
    </lineage>
</organism>
<protein>
    <submittedName>
        <fullName evidence="1">Uncharacterized protein</fullName>
    </submittedName>
</protein>
<comment type="caution">
    <text evidence="1">The sequence shown here is derived from an EMBL/GenBank/DDBJ whole genome shotgun (WGS) entry which is preliminary data.</text>
</comment>
<proteinExistence type="predicted"/>
<dbReference type="EMBL" id="JASBWS010000010">
    <property type="protein sequence ID" value="KAJ9114093.1"/>
    <property type="molecule type" value="Genomic_DNA"/>
</dbReference>
<accession>A0ACC2WRM3</accession>